<evidence type="ECO:0000256" key="4">
    <source>
        <dbReference type="ARBA" id="ARBA00022777"/>
    </source>
</evidence>
<dbReference type="AlphaFoldDB" id="A0A5J4YQA5"/>
<keyword evidence="5" id="KW-0067">ATP-binding</keyword>
<evidence type="ECO:0000256" key="3">
    <source>
        <dbReference type="ARBA" id="ARBA00022741"/>
    </source>
</evidence>
<reference evidence="8" key="1">
    <citation type="journal article" date="2019" name="Nat. Commun.">
        <title>Expansion of phycobilisome linker gene families in mesophilic red algae.</title>
        <authorList>
            <person name="Lee J."/>
            <person name="Kim D."/>
            <person name="Bhattacharya D."/>
            <person name="Yoon H.S."/>
        </authorList>
    </citation>
    <scope>NUCLEOTIDE SEQUENCE [LARGE SCALE GENOMIC DNA]</scope>
    <source>
        <strain evidence="8">CCMP 1328</strain>
    </source>
</reference>
<name>A0A5J4YQA5_PORPP</name>
<feature type="domain" description="Protein kinase" evidence="6">
    <location>
        <begin position="43"/>
        <end position="335"/>
    </location>
</feature>
<protein>
    <submittedName>
        <fullName evidence="7">Serine/threonine-protein kinase PLK4</fullName>
    </submittedName>
</protein>
<evidence type="ECO:0000313" key="7">
    <source>
        <dbReference type="EMBL" id="KAA8493701.1"/>
    </source>
</evidence>
<evidence type="ECO:0000256" key="1">
    <source>
        <dbReference type="ARBA" id="ARBA00022527"/>
    </source>
</evidence>
<dbReference type="PANTHER" id="PTHR24345">
    <property type="entry name" value="SERINE/THREONINE-PROTEIN KINASE PLK"/>
    <property type="match status" value="1"/>
</dbReference>
<evidence type="ECO:0000256" key="5">
    <source>
        <dbReference type="ARBA" id="ARBA00022840"/>
    </source>
</evidence>
<evidence type="ECO:0000259" key="6">
    <source>
        <dbReference type="PROSITE" id="PS50011"/>
    </source>
</evidence>
<sequence>MRGMEAHAGAAASMLESPLAPDDAVLLSGEKHDAAGEWSLLDFELRTKLGHGAFGVVYEAAVCAQSLVKAEQRHWPLVNACVALKVIPRHPQSAGRTPSRTKDVEQYEYARRVQEEIDIHSVIPPHPNVVSYLASFQDETSIYLVLELCSGGSVQSYLDALLPPVRTHQLQPNHDTETERQLANYWRDLVSGVAFLHRCCVVHRDLKLSNLLIDHQGTLKIADFGSAAFLYSSQDRRFTLVGTPGYISPEIRDGYGHGFGCDLYSIGCVLHALWTRGEPPSETDAQYTIQVALPGSVRSTMCALLQPDAAQRPTAEQLLCELEPSRNGHQKHVKVPLRDVTADVANTQNRNSSTATRDTQSCSSIDPTAVRLGSDGVVAIPGLGWASRLKRGDIWLGIDGPMAVSVVVSANGKYMTFFAGADVDAHGVPVWIPELDTRFRIRDLLCCPDAPLREFVSQRLKAVKLFSRNLTYQLSTDERS</sequence>
<dbReference type="EMBL" id="VRMN01000006">
    <property type="protein sequence ID" value="KAA8493701.1"/>
    <property type="molecule type" value="Genomic_DNA"/>
</dbReference>
<evidence type="ECO:0000256" key="2">
    <source>
        <dbReference type="ARBA" id="ARBA00022679"/>
    </source>
</evidence>
<dbReference type="OrthoDB" id="408964at2759"/>
<keyword evidence="8" id="KW-1185">Reference proteome</keyword>
<dbReference type="GO" id="GO:0005524">
    <property type="term" value="F:ATP binding"/>
    <property type="evidence" value="ECO:0007669"/>
    <property type="project" value="UniProtKB-KW"/>
</dbReference>
<dbReference type="SMART" id="SM00220">
    <property type="entry name" value="S_TKc"/>
    <property type="match status" value="1"/>
</dbReference>
<evidence type="ECO:0000313" key="8">
    <source>
        <dbReference type="Proteomes" id="UP000324585"/>
    </source>
</evidence>
<dbReference type="Proteomes" id="UP000324585">
    <property type="component" value="Unassembled WGS sequence"/>
</dbReference>
<comment type="caution">
    <text evidence="7">The sequence shown here is derived from an EMBL/GenBank/DDBJ whole genome shotgun (WGS) entry which is preliminary data.</text>
</comment>
<keyword evidence="1" id="KW-0723">Serine/threonine-protein kinase</keyword>
<dbReference type="PANTHER" id="PTHR24345:SF91">
    <property type="entry name" value="SERINE_THREONINE-PROTEIN KINASE PLK4"/>
    <property type="match status" value="1"/>
</dbReference>
<dbReference type="OMA" id="TGCGTPY"/>
<gene>
    <name evidence="7" type="ORF">FVE85_4838</name>
</gene>
<organism evidence="7 8">
    <name type="scientific">Porphyridium purpureum</name>
    <name type="common">Red alga</name>
    <name type="synonym">Porphyridium cruentum</name>
    <dbReference type="NCBI Taxonomy" id="35688"/>
    <lineage>
        <taxon>Eukaryota</taxon>
        <taxon>Rhodophyta</taxon>
        <taxon>Bangiophyceae</taxon>
        <taxon>Porphyridiales</taxon>
        <taxon>Porphyridiaceae</taxon>
        <taxon>Porphyridium</taxon>
    </lineage>
</organism>
<dbReference type="GO" id="GO:0005634">
    <property type="term" value="C:nucleus"/>
    <property type="evidence" value="ECO:0007669"/>
    <property type="project" value="TreeGrafter"/>
</dbReference>
<dbReference type="GO" id="GO:0004674">
    <property type="term" value="F:protein serine/threonine kinase activity"/>
    <property type="evidence" value="ECO:0007669"/>
    <property type="project" value="UniProtKB-KW"/>
</dbReference>
<keyword evidence="4 7" id="KW-0418">Kinase</keyword>
<dbReference type="InterPro" id="IPR000719">
    <property type="entry name" value="Prot_kinase_dom"/>
</dbReference>
<keyword evidence="2" id="KW-0808">Transferase</keyword>
<dbReference type="Pfam" id="PF00069">
    <property type="entry name" value="Pkinase"/>
    <property type="match status" value="1"/>
</dbReference>
<dbReference type="InterPro" id="IPR008271">
    <property type="entry name" value="Ser/Thr_kinase_AS"/>
</dbReference>
<keyword evidence="3" id="KW-0547">Nucleotide-binding</keyword>
<proteinExistence type="predicted"/>
<dbReference type="PROSITE" id="PS50011">
    <property type="entry name" value="PROTEIN_KINASE_DOM"/>
    <property type="match status" value="1"/>
</dbReference>
<dbReference type="InterPro" id="IPR011009">
    <property type="entry name" value="Kinase-like_dom_sf"/>
</dbReference>
<dbReference type="SUPFAM" id="SSF56112">
    <property type="entry name" value="Protein kinase-like (PK-like)"/>
    <property type="match status" value="1"/>
</dbReference>
<accession>A0A5J4YQA5</accession>
<dbReference type="Gene3D" id="1.10.510.10">
    <property type="entry name" value="Transferase(Phosphotransferase) domain 1"/>
    <property type="match status" value="1"/>
</dbReference>
<dbReference type="PROSITE" id="PS00108">
    <property type="entry name" value="PROTEIN_KINASE_ST"/>
    <property type="match status" value="1"/>
</dbReference>